<accession>A0ABV2ZFW3</accession>
<feature type="region of interest" description="Disordered" evidence="1">
    <location>
        <begin position="25"/>
        <end position="62"/>
    </location>
</feature>
<reference evidence="2 3" key="1">
    <citation type="submission" date="2024-06" db="EMBL/GenBank/DDBJ databases">
        <title>The Natural Products Discovery Center: Release of the First 8490 Sequenced Strains for Exploring Actinobacteria Biosynthetic Diversity.</title>
        <authorList>
            <person name="Kalkreuter E."/>
            <person name="Kautsar S.A."/>
            <person name="Yang D."/>
            <person name="Bader C.D."/>
            <person name="Teijaro C.N."/>
            <person name="Fluegel L."/>
            <person name="Davis C.M."/>
            <person name="Simpson J.R."/>
            <person name="Lauterbach L."/>
            <person name="Steele A.D."/>
            <person name="Gui C."/>
            <person name="Meng S."/>
            <person name="Li G."/>
            <person name="Viehrig K."/>
            <person name="Ye F."/>
            <person name="Su P."/>
            <person name="Kiefer A.F."/>
            <person name="Nichols A."/>
            <person name="Cepeda A.J."/>
            <person name="Yan W."/>
            <person name="Fan B."/>
            <person name="Jiang Y."/>
            <person name="Adhikari A."/>
            <person name="Zheng C.-J."/>
            <person name="Schuster L."/>
            <person name="Cowan T.M."/>
            <person name="Smanski M.J."/>
            <person name="Chevrette M.G."/>
            <person name="De Carvalho L.P.S."/>
            <person name="Shen B."/>
        </authorList>
    </citation>
    <scope>NUCLEOTIDE SEQUENCE [LARGE SCALE GENOMIC DNA]</scope>
    <source>
        <strain evidence="2 3">NPDC033843</strain>
    </source>
</reference>
<evidence type="ECO:0000256" key="1">
    <source>
        <dbReference type="SAM" id="MobiDB-lite"/>
    </source>
</evidence>
<comment type="caution">
    <text evidence="2">The sequence shown here is derived from an EMBL/GenBank/DDBJ whole genome shotgun (WGS) entry which is preliminary data.</text>
</comment>
<gene>
    <name evidence="2" type="ORF">AB0E89_11695</name>
</gene>
<dbReference type="RefSeq" id="WP_334575195.1">
    <property type="nucleotide sequence ID" value="NZ_JBEZVE010000005.1"/>
</dbReference>
<dbReference type="Proteomes" id="UP001550739">
    <property type="component" value="Unassembled WGS sequence"/>
</dbReference>
<dbReference type="EMBL" id="JBEZVE010000005">
    <property type="protein sequence ID" value="MEU3781233.1"/>
    <property type="molecule type" value="Genomic_DNA"/>
</dbReference>
<proteinExistence type="predicted"/>
<name>A0ABV2ZFW3_9ACTN</name>
<evidence type="ECO:0000313" key="2">
    <source>
        <dbReference type="EMBL" id="MEU3781233.1"/>
    </source>
</evidence>
<feature type="compositionally biased region" description="Basic and acidic residues" evidence="1">
    <location>
        <begin position="41"/>
        <end position="51"/>
    </location>
</feature>
<protein>
    <submittedName>
        <fullName evidence="2">Uncharacterized protein</fullName>
    </submittedName>
</protein>
<evidence type="ECO:0000313" key="3">
    <source>
        <dbReference type="Proteomes" id="UP001550739"/>
    </source>
</evidence>
<sequence>MNATRARRAAAVTVARHCTLAQYPAHRPGWTGCGHPQSTYTDHHPGPETRRVPRPSLTHPAH</sequence>
<keyword evidence="3" id="KW-1185">Reference proteome</keyword>
<organism evidence="2 3">
    <name type="scientific">Streptomyces sp. 900129855</name>
    <dbReference type="NCBI Taxonomy" id="3155129"/>
    <lineage>
        <taxon>Bacteria</taxon>
        <taxon>Bacillati</taxon>
        <taxon>Actinomycetota</taxon>
        <taxon>Actinomycetes</taxon>
        <taxon>Kitasatosporales</taxon>
        <taxon>Streptomycetaceae</taxon>
        <taxon>Streptomyces</taxon>
    </lineage>
</organism>